<keyword evidence="12" id="KW-0539">Nucleus</keyword>
<dbReference type="Proteomes" id="UP000886595">
    <property type="component" value="Unassembled WGS sequence"/>
</dbReference>
<dbReference type="EMBL" id="JAAMPC010000008">
    <property type="protein sequence ID" value="KAG2300955.1"/>
    <property type="molecule type" value="Genomic_DNA"/>
</dbReference>
<protein>
    <recommendedName>
        <fullName evidence="13">RanBP2-type domain-containing protein</fullName>
    </recommendedName>
</protein>
<dbReference type="InterPro" id="IPR036691">
    <property type="entry name" value="Endo/exonu/phosph_ase_sf"/>
</dbReference>
<gene>
    <name evidence="14" type="ORF">Bca52824_037427</name>
</gene>
<evidence type="ECO:0000256" key="4">
    <source>
        <dbReference type="ARBA" id="ARBA00022722"/>
    </source>
</evidence>
<dbReference type="Gene3D" id="3.60.10.10">
    <property type="entry name" value="Endonuclease/exonuclease/phosphatase"/>
    <property type="match status" value="1"/>
</dbReference>
<evidence type="ECO:0000256" key="8">
    <source>
        <dbReference type="ARBA" id="ARBA00022801"/>
    </source>
</evidence>
<reference evidence="14 15" key="1">
    <citation type="submission" date="2020-02" db="EMBL/GenBank/DDBJ databases">
        <authorList>
            <person name="Ma Q."/>
            <person name="Huang Y."/>
            <person name="Song X."/>
            <person name="Pei D."/>
        </authorList>
    </citation>
    <scope>NUCLEOTIDE SEQUENCE [LARGE SCALE GENOMIC DNA]</scope>
    <source>
        <strain evidence="14">Sxm20200214</strain>
        <tissue evidence="14">Leaf</tissue>
    </source>
</reference>
<evidence type="ECO:0000256" key="9">
    <source>
        <dbReference type="ARBA" id="ARBA00022833"/>
    </source>
</evidence>
<dbReference type="InterPro" id="IPR051547">
    <property type="entry name" value="TDP2-like"/>
</dbReference>
<dbReference type="InterPro" id="IPR001876">
    <property type="entry name" value="Znf_RanBP2"/>
</dbReference>
<evidence type="ECO:0000256" key="7">
    <source>
        <dbReference type="ARBA" id="ARBA00022771"/>
    </source>
</evidence>
<comment type="subcellular location">
    <subcellularLocation>
        <location evidence="3">Nucleus</location>
    </subcellularLocation>
</comment>
<evidence type="ECO:0000256" key="5">
    <source>
        <dbReference type="ARBA" id="ARBA00022723"/>
    </source>
</evidence>
<comment type="caution">
    <text evidence="14">The sequence shown here is derived from an EMBL/GenBank/DDBJ whole genome shotgun (WGS) entry which is preliminary data.</text>
</comment>
<evidence type="ECO:0000256" key="12">
    <source>
        <dbReference type="ARBA" id="ARBA00023242"/>
    </source>
</evidence>
<keyword evidence="10" id="KW-0460">Magnesium</keyword>
<dbReference type="SUPFAM" id="SSF56219">
    <property type="entry name" value="DNase I-like"/>
    <property type="match status" value="1"/>
</dbReference>
<dbReference type="PANTHER" id="PTHR15822">
    <property type="entry name" value="TRAF AND TNF RECEPTOR-ASSOCIATED PROTEIN"/>
    <property type="match status" value="1"/>
</dbReference>
<dbReference type="AlphaFoldDB" id="A0A8X7S930"/>
<keyword evidence="4" id="KW-0540">Nuclease</keyword>
<keyword evidence="7" id="KW-0863">Zinc-finger</keyword>
<dbReference type="GO" id="GO:0005634">
    <property type="term" value="C:nucleus"/>
    <property type="evidence" value="ECO:0007669"/>
    <property type="project" value="UniProtKB-SubCell"/>
</dbReference>
<evidence type="ECO:0000256" key="2">
    <source>
        <dbReference type="ARBA" id="ARBA00001946"/>
    </source>
</evidence>
<dbReference type="GO" id="GO:0070260">
    <property type="term" value="F:5'-tyrosyl-DNA phosphodiesterase activity"/>
    <property type="evidence" value="ECO:0007669"/>
    <property type="project" value="TreeGrafter"/>
</dbReference>
<dbReference type="OrthoDB" id="9975959at2759"/>
<evidence type="ECO:0000313" key="14">
    <source>
        <dbReference type="EMBL" id="KAG2300955.1"/>
    </source>
</evidence>
<keyword evidence="6" id="KW-0227">DNA damage</keyword>
<dbReference type="InterPro" id="IPR036443">
    <property type="entry name" value="Znf_RanBP2_sf"/>
</dbReference>
<evidence type="ECO:0000256" key="10">
    <source>
        <dbReference type="ARBA" id="ARBA00022842"/>
    </source>
</evidence>
<keyword evidence="5" id="KW-0479">Metal-binding</keyword>
<dbReference type="GO" id="GO:0005737">
    <property type="term" value="C:cytoplasm"/>
    <property type="evidence" value="ECO:0007669"/>
    <property type="project" value="TreeGrafter"/>
</dbReference>
<keyword evidence="8" id="KW-0378">Hydrolase</keyword>
<name>A0A8X7S930_BRACI</name>
<feature type="domain" description="RanBP2-type" evidence="13">
    <location>
        <begin position="49"/>
        <end position="68"/>
    </location>
</feature>
<dbReference type="PANTHER" id="PTHR15822:SF4">
    <property type="entry name" value="TYROSYL-DNA PHOSPHODIESTERASE 2"/>
    <property type="match status" value="1"/>
</dbReference>
<proteinExistence type="predicted"/>
<dbReference type="SMART" id="SM00547">
    <property type="entry name" value="ZnF_RBZ"/>
    <property type="match status" value="2"/>
</dbReference>
<evidence type="ECO:0000313" key="15">
    <source>
        <dbReference type="Proteomes" id="UP000886595"/>
    </source>
</evidence>
<dbReference type="GO" id="GO:0003697">
    <property type="term" value="F:single-stranded DNA binding"/>
    <property type="evidence" value="ECO:0007669"/>
    <property type="project" value="TreeGrafter"/>
</dbReference>
<accession>A0A8X7S930</accession>
<evidence type="ECO:0000256" key="6">
    <source>
        <dbReference type="ARBA" id="ARBA00022763"/>
    </source>
</evidence>
<dbReference type="Gene3D" id="2.30.30.380">
    <property type="entry name" value="Zn-finger domain of Sec23/24"/>
    <property type="match status" value="1"/>
</dbReference>
<dbReference type="Gene3D" id="4.10.1060.10">
    <property type="entry name" value="Zinc finger, RanBP2-type"/>
    <property type="match status" value="1"/>
</dbReference>
<organism evidence="14 15">
    <name type="scientific">Brassica carinata</name>
    <name type="common">Ethiopian mustard</name>
    <name type="synonym">Abyssinian cabbage</name>
    <dbReference type="NCBI Taxonomy" id="52824"/>
    <lineage>
        <taxon>Eukaryota</taxon>
        <taxon>Viridiplantae</taxon>
        <taxon>Streptophyta</taxon>
        <taxon>Embryophyta</taxon>
        <taxon>Tracheophyta</taxon>
        <taxon>Spermatophyta</taxon>
        <taxon>Magnoliopsida</taxon>
        <taxon>eudicotyledons</taxon>
        <taxon>Gunneridae</taxon>
        <taxon>Pentapetalae</taxon>
        <taxon>rosids</taxon>
        <taxon>malvids</taxon>
        <taxon>Brassicales</taxon>
        <taxon>Brassicaceae</taxon>
        <taxon>Brassiceae</taxon>
        <taxon>Brassica</taxon>
    </lineage>
</organism>
<comment type="cofactor">
    <cofactor evidence="2">
        <name>Mg(2+)</name>
        <dbReference type="ChEBI" id="CHEBI:18420"/>
    </cofactor>
</comment>
<dbReference type="PROSITE" id="PS01358">
    <property type="entry name" value="ZF_RANBP2_1"/>
    <property type="match status" value="1"/>
</dbReference>
<keyword evidence="9" id="KW-0862">Zinc</keyword>
<evidence type="ECO:0000256" key="1">
    <source>
        <dbReference type="ARBA" id="ARBA00001936"/>
    </source>
</evidence>
<dbReference type="GO" id="GO:0008270">
    <property type="term" value="F:zinc ion binding"/>
    <property type="evidence" value="ECO:0007669"/>
    <property type="project" value="UniProtKB-KW"/>
</dbReference>
<comment type="cofactor">
    <cofactor evidence="1">
        <name>Mn(2+)</name>
        <dbReference type="ChEBI" id="CHEBI:29035"/>
    </cofactor>
</comment>
<keyword evidence="15" id="KW-1185">Reference proteome</keyword>
<evidence type="ECO:0000256" key="3">
    <source>
        <dbReference type="ARBA" id="ARBA00004123"/>
    </source>
</evidence>
<sequence length="226" mass="24837">MSSSSSFSWSCTKCTFLNSPSQKLNCMICLTPVSASTPLSASSNDEPKWACKGCTFLNTYKNSACEICGTRSTSSSSLLGFDDLTDSGLERNSNNPNCSVGSVFFPLRRCNKRKAMDDDVIEVAGGGSVKKKINEIESKGEASGSGTAFSCVKILTYNVWFREDLELSNRMRAIGHLVQLHSPHLICFQEVIPDIYEIFRKSNWWKEYTCSVSFEAAQSKATSACC</sequence>
<evidence type="ECO:0000256" key="11">
    <source>
        <dbReference type="ARBA" id="ARBA00023204"/>
    </source>
</evidence>
<evidence type="ECO:0000259" key="13">
    <source>
        <dbReference type="PROSITE" id="PS01358"/>
    </source>
</evidence>
<dbReference type="GO" id="GO:0006302">
    <property type="term" value="P:double-strand break repair"/>
    <property type="evidence" value="ECO:0007669"/>
    <property type="project" value="TreeGrafter"/>
</dbReference>
<keyword evidence="11" id="KW-0234">DNA repair</keyword>
<dbReference type="SUPFAM" id="SSF90209">
    <property type="entry name" value="Ran binding protein zinc finger-like"/>
    <property type="match status" value="1"/>
</dbReference>
<dbReference type="GO" id="GO:0004518">
    <property type="term" value="F:nuclease activity"/>
    <property type="evidence" value="ECO:0007669"/>
    <property type="project" value="UniProtKB-KW"/>
</dbReference>